<evidence type="ECO:0000256" key="1">
    <source>
        <dbReference type="SAM" id="Phobius"/>
    </source>
</evidence>
<reference evidence="2" key="1">
    <citation type="submission" date="2021-01" db="EMBL/GenBank/DDBJ databases">
        <authorList>
            <person name="Kaushik A."/>
        </authorList>
    </citation>
    <scope>NUCLEOTIDE SEQUENCE</scope>
    <source>
        <strain evidence="2">AG1-1A</strain>
    </source>
</reference>
<name>A0A8H3BCR5_9AGAM</name>
<feature type="transmembrane region" description="Helical" evidence="1">
    <location>
        <begin position="509"/>
        <end position="532"/>
    </location>
</feature>
<comment type="caution">
    <text evidence="2">The sequence shown here is derived from an EMBL/GenBank/DDBJ whole genome shotgun (WGS) entry which is preliminary data.</text>
</comment>
<evidence type="ECO:0000313" key="3">
    <source>
        <dbReference type="Proteomes" id="UP000663840"/>
    </source>
</evidence>
<feature type="transmembrane region" description="Helical" evidence="1">
    <location>
        <begin position="409"/>
        <end position="428"/>
    </location>
</feature>
<dbReference type="Proteomes" id="UP000663840">
    <property type="component" value="Unassembled WGS sequence"/>
</dbReference>
<evidence type="ECO:0000313" key="2">
    <source>
        <dbReference type="EMBL" id="CAE6453975.1"/>
    </source>
</evidence>
<dbReference type="EMBL" id="CAJMWR010003062">
    <property type="protein sequence ID" value="CAE6453975.1"/>
    <property type="molecule type" value="Genomic_DNA"/>
</dbReference>
<gene>
    <name evidence="2" type="ORF">RDB_LOCUS93263</name>
</gene>
<keyword evidence="1" id="KW-0472">Membrane</keyword>
<organism evidence="2 3">
    <name type="scientific">Rhizoctonia solani</name>
    <dbReference type="NCBI Taxonomy" id="456999"/>
    <lineage>
        <taxon>Eukaryota</taxon>
        <taxon>Fungi</taxon>
        <taxon>Dikarya</taxon>
        <taxon>Basidiomycota</taxon>
        <taxon>Agaricomycotina</taxon>
        <taxon>Agaricomycetes</taxon>
        <taxon>Cantharellales</taxon>
        <taxon>Ceratobasidiaceae</taxon>
        <taxon>Rhizoctonia</taxon>
    </lineage>
</organism>
<accession>A0A8H3BCR5</accession>
<feature type="transmembrane region" description="Helical" evidence="1">
    <location>
        <begin position="314"/>
        <end position="338"/>
    </location>
</feature>
<protein>
    <submittedName>
        <fullName evidence="2">Uncharacterized protein</fullName>
    </submittedName>
</protein>
<feature type="transmembrane region" description="Helical" evidence="1">
    <location>
        <begin position="469"/>
        <end position="497"/>
    </location>
</feature>
<proteinExistence type="predicted"/>
<sequence>MTTFIGHSTEKMTSPEPINIQIVQRRSGPVSAPTNLAIRTGGFNQLSYAFTFNPLNRPPSDVKLPPGWTFHSLTAPANPALTPHSSHFLTSTSSMDATDWLPASGYFYHAERRITTNVDMLHLEDTLLSLLEDSRTQNTDEFTEMVAIPYDGLGGERERERGYALYCADHFNRTFTRSWLELRPSFGDSEDPKWAEEYSKWIHMIGKNLDSHLFLPSAHPKKYSCLGRKIAQQVVWDHQNGHISKIDVQNAFSMTECTSLLSALQKRRVTDKQCQKIIRTVINRFLKCKSKQFKQPPLHPTFSAGYAEGTGGPIVMLAVLVTFLIWGGPMLGIPSAYFRRMRTIASRADKGEYLPHLWSTLIKGLLKEWNDLNIILALVLSANVGFLALPGISEDSPSIIADLSRGAGIFSMFVTLGGLLSSLSLIWLHQPMVGTGSLDACKYILGASFNGDLADGQYLNHRRGSFLRLLWMATYLGMPLVFLVWSVIGFVICALTWTVMFSAYGTRVTIVVLCALVLTTPLVTLVVFWGPIVSKDTLFGKMARGNPAEYYEHDSPY</sequence>
<dbReference type="AlphaFoldDB" id="A0A8H3BCR5"/>
<keyword evidence="1" id="KW-1133">Transmembrane helix</keyword>
<keyword evidence="1" id="KW-0812">Transmembrane</keyword>